<evidence type="ECO:0000313" key="2">
    <source>
        <dbReference type="Proteomes" id="UP000029590"/>
    </source>
</evidence>
<comment type="caution">
    <text evidence="1">The sequence shown here is derived from an EMBL/GenBank/DDBJ whole genome shotgun (WGS) entry which is preliminary data.</text>
</comment>
<protein>
    <submittedName>
        <fullName evidence="1">Uncharacterized protein</fullName>
    </submittedName>
</protein>
<dbReference type="EMBL" id="JPGG01000017">
    <property type="protein sequence ID" value="KGC11566.1"/>
    <property type="molecule type" value="Genomic_DNA"/>
</dbReference>
<name>A0AAW3EXU1_BURGA</name>
<proteinExistence type="predicted"/>
<sequence length="651" mass="72599">MNNNEDMSGGMLNLATHTGSSMLRVARPRAYFIDDAWAAPQRQVLAACIPSLRQLLSDHQDVREWFVAEYKPVGDVRTSAYFDPWLENAGADIKFWGKIASSPRFGELRNEWGELASIWHARVELLEKVRVGLHDAGFEVVLFHSLPPFNPNDVPSIIVIDYMLSNDADYKKIAESTHWLSGVSAHCFKSTTATPPFVLLISSALNPSETETKALEFRKGSRTMSSYFRMVPKADLQFDGRVVGLAKEYHTISAKKLLEFYSVYKGLRKGYEEAAKEIAESIESLELEDLVTFHAAQLKDEGTLDDYLAWLYGQVLTSKLLKKVDFVKAGRGVGSSDEVLLGQLKPQQLIPELFYEASFLATLEQTAPECGLEKIQFANMYQSLCEPKIVLLAVSQTCDLIQCKITNDQVLCVEGALTELDVAAEASLLKLTIDQIAKEHQVYRVGQKYFSVDWGGFKDLRTVKIGHLDDRRMWTLIGRMNELYALNIQASAMQAVGRIGLPVVPHYVHYISKISISLIQQNQGRIATKEISSGDVVGIIRPHKANCDIFLPSHIREEMAQLIDVLIALPNALKGIPNAADVSALLRDVAARGFTGKGDMERKIDFKHGLNISRSGERSTKDRPKFAKIFASTAVPALENGDYLEIVFLPI</sequence>
<dbReference type="AlphaFoldDB" id="A0AAW3EXU1"/>
<dbReference type="RefSeq" id="WP_127841058.1">
    <property type="nucleotide sequence ID" value="NZ_CADEVY010000004.1"/>
</dbReference>
<reference evidence="1 2" key="1">
    <citation type="submission" date="2014-04" db="EMBL/GenBank/DDBJ databases">
        <authorList>
            <person name="Bishop-Lilly K.A."/>
            <person name="Broomall S.M."/>
            <person name="Chain P.S."/>
            <person name="Chertkov O."/>
            <person name="Coyne S.R."/>
            <person name="Daligault H.E."/>
            <person name="Davenport K.W."/>
            <person name="Erkkila T."/>
            <person name="Frey K.G."/>
            <person name="Gibbons H.S."/>
            <person name="Gu W."/>
            <person name="Jaissle J."/>
            <person name="Johnson S.L."/>
            <person name="Koroleva G.I."/>
            <person name="Ladner J.T."/>
            <person name="Lo C.-C."/>
            <person name="Minogue T.D."/>
            <person name="Munk C."/>
            <person name="Palacios G.F."/>
            <person name="Redden C.L."/>
            <person name="Rosenzweig C.N."/>
            <person name="Scholz M.B."/>
            <person name="Teshima H."/>
            <person name="Xu Y."/>
        </authorList>
    </citation>
    <scope>NUCLEOTIDE SEQUENCE [LARGE SCALE GENOMIC DNA]</scope>
    <source>
        <strain evidence="2">gladioli</strain>
    </source>
</reference>
<evidence type="ECO:0000313" key="1">
    <source>
        <dbReference type="EMBL" id="KGC11566.1"/>
    </source>
</evidence>
<gene>
    <name evidence="1" type="ORF">DM48_7551</name>
</gene>
<organism evidence="1 2">
    <name type="scientific">Burkholderia gladioli</name>
    <name type="common">Pseudomonas marginata</name>
    <name type="synonym">Phytomonas marginata</name>
    <dbReference type="NCBI Taxonomy" id="28095"/>
    <lineage>
        <taxon>Bacteria</taxon>
        <taxon>Pseudomonadati</taxon>
        <taxon>Pseudomonadota</taxon>
        <taxon>Betaproteobacteria</taxon>
        <taxon>Burkholderiales</taxon>
        <taxon>Burkholderiaceae</taxon>
        <taxon>Burkholderia</taxon>
    </lineage>
</organism>
<dbReference type="Proteomes" id="UP000029590">
    <property type="component" value="Unassembled WGS sequence"/>
</dbReference>
<accession>A0AAW3EXU1</accession>